<organism evidence="1 2">
    <name type="scientific">Neptunicoccus cionae</name>
    <dbReference type="NCBI Taxonomy" id="2035344"/>
    <lineage>
        <taxon>Bacteria</taxon>
        <taxon>Pseudomonadati</taxon>
        <taxon>Pseudomonadota</taxon>
        <taxon>Alphaproteobacteria</taxon>
        <taxon>Rhodobacterales</taxon>
        <taxon>Paracoccaceae</taxon>
        <taxon>Neptunicoccus</taxon>
    </lineage>
</organism>
<dbReference type="AlphaFoldDB" id="A0A916R5G5"/>
<dbReference type="RefSeq" id="WP_188678759.1">
    <property type="nucleotide sequence ID" value="NZ_BMKA01000009.1"/>
</dbReference>
<proteinExistence type="predicted"/>
<name>A0A916R5G5_9RHOB</name>
<protein>
    <submittedName>
        <fullName evidence="1">Uncharacterized protein</fullName>
    </submittedName>
</protein>
<evidence type="ECO:0000313" key="2">
    <source>
        <dbReference type="Proteomes" id="UP000628017"/>
    </source>
</evidence>
<comment type="caution">
    <text evidence="1">The sequence shown here is derived from an EMBL/GenBank/DDBJ whole genome shotgun (WGS) entry which is preliminary data.</text>
</comment>
<keyword evidence="2" id="KW-1185">Reference proteome</keyword>
<reference evidence="1" key="1">
    <citation type="journal article" date="2014" name="Int. J. Syst. Evol. Microbiol.">
        <title>Complete genome sequence of Corynebacterium casei LMG S-19264T (=DSM 44701T), isolated from a smear-ripened cheese.</title>
        <authorList>
            <consortium name="US DOE Joint Genome Institute (JGI-PGF)"/>
            <person name="Walter F."/>
            <person name="Albersmeier A."/>
            <person name="Kalinowski J."/>
            <person name="Ruckert C."/>
        </authorList>
    </citation>
    <scope>NUCLEOTIDE SEQUENCE</scope>
    <source>
        <strain evidence="1">CGMCC 1.15880</strain>
    </source>
</reference>
<reference evidence="1" key="2">
    <citation type="submission" date="2020-09" db="EMBL/GenBank/DDBJ databases">
        <authorList>
            <person name="Sun Q."/>
            <person name="Zhou Y."/>
        </authorList>
    </citation>
    <scope>NUCLEOTIDE SEQUENCE</scope>
    <source>
        <strain evidence="1">CGMCC 1.15880</strain>
    </source>
</reference>
<accession>A0A916R5G5</accession>
<sequence length="122" mass="13594">MGLDQYAYIKHDDGADDDRAADFVWRKHSKLQAWAETLFTAKTGQSADKLNCAELVLEAADIDTLEALVKQKALPKSDGGFFFGHQFQDEAADENAAQDLAFCAWAKDVITNGQTVVYSCWW</sequence>
<dbReference type="EMBL" id="BMKA01000009">
    <property type="protein sequence ID" value="GGA32609.1"/>
    <property type="molecule type" value="Genomic_DNA"/>
</dbReference>
<dbReference type="Proteomes" id="UP000628017">
    <property type="component" value="Unassembled WGS sequence"/>
</dbReference>
<evidence type="ECO:0000313" key="1">
    <source>
        <dbReference type="EMBL" id="GGA32609.1"/>
    </source>
</evidence>
<gene>
    <name evidence="1" type="ORF">GCM10011498_37250</name>
</gene>